<protein>
    <submittedName>
        <fullName evidence="1">Uncharacterized protein</fullName>
    </submittedName>
</protein>
<evidence type="ECO:0000313" key="1">
    <source>
        <dbReference type="EMBL" id="KAH3868511.1"/>
    </source>
</evidence>
<gene>
    <name evidence="1" type="ORF">DPMN_031661</name>
</gene>
<dbReference type="EMBL" id="JAIWYP010000002">
    <property type="protein sequence ID" value="KAH3868511.1"/>
    <property type="molecule type" value="Genomic_DNA"/>
</dbReference>
<reference evidence="1" key="2">
    <citation type="submission" date="2020-11" db="EMBL/GenBank/DDBJ databases">
        <authorList>
            <person name="McCartney M.A."/>
            <person name="Auch B."/>
            <person name="Kono T."/>
            <person name="Mallez S."/>
            <person name="Becker A."/>
            <person name="Gohl D.M."/>
            <person name="Silverstein K.A.T."/>
            <person name="Koren S."/>
            <person name="Bechman K.B."/>
            <person name="Herman A."/>
            <person name="Abrahante J.E."/>
            <person name="Garbe J."/>
        </authorList>
    </citation>
    <scope>NUCLEOTIDE SEQUENCE</scope>
    <source>
        <strain evidence="1">Duluth1</strain>
        <tissue evidence="1">Whole animal</tissue>
    </source>
</reference>
<dbReference type="Proteomes" id="UP000828390">
    <property type="component" value="Unassembled WGS sequence"/>
</dbReference>
<comment type="caution">
    <text evidence="1">The sequence shown here is derived from an EMBL/GenBank/DDBJ whole genome shotgun (WGS) entry which is preliminary data.</text>
</comment>
<evidence type="ECO:0000313" key="2">
    <source>
        <dbReference type="Proteomes" id="UP000828390"/>
    </source>
</evidence>
<proteinExistence type="predicted"/>
<organism evidence="1 2">
    <name type="scientific">Dreissena polymorpha</name>
    <name type="common">Zebra mussel</name>
    <name type="synonym">Mytilus polymorpha</name>
    <dbReference type="NCBI Taxonomy" id="45954"/>
    <lineage>
        <taxon>Eukaryota</taxon>
        <taxon>Metazoa</taxon>
        <taxon>Spiralia</taxon>
        <taxon>Lophotrochozoa</taxon>
        <taxon>Mollusca</taxon>
        <taxon>Bivalvia</taxon>
        <taxon>Autobranchia</taxon>
        <taxon>Heteroconchia</taxon>
        <taxon>Euheterodonta</taxon>
        <taxon>Imparidentia</taxon>
        <taxon>Neoheterodontei</taxon>
        <taxon>Myida</taxon>
        <taxon>Dreissenoidea</taxon>
        <taxon>Dreissenidae</taxon>
        <taxon>Dreissena</taxon>
    </lineage>
</organism>
<keyword evidence="2" id="KW-1185">Reference proteome</keyword>
<dbReference type="AlphaFoldDB" id="A0A9D4M515"/>
<name>A0A9D4M515_DREPO</name>
<accession>A0A9D4M515</accession>
<reference evidence="1" key="1">
    <citation type="journal article" date="2019" name="bioRxiv">
        <title>The Genome of the Zebra Mussel, Dreissena polymorpha: A Resource for Invasive Species Research.</title>
        <authorList>
            <person name="McCartney M.A."/>
            <person name="Auch B."/>
            <person name="Kono T."/>
            <person name="Mallez S."/>
            <person name="Zhang Y."/>
            <person name="Obille A."/>
            <person name="Becker A."/>
            <person name="Abrahante J.E."/>
            <person name="Garbe J."/>
            <person name="Badalamenti J.P."/>
            <person name="Herman A."/>
            <person name="Mangelson H."/>
            <person name="Liachko I."/>
            <person name="Sullivan S."/>
            <person name="Sone E.D."/>
            <person name="Koren S."/>
            <person name="Silverstein K.A.T."/>
            <person name="Beckman K.B."/>
            <person name="Gohl D.M."/>
        </authorList>
    </citation>
    <scope>NUCLEOTIDE SEQUENCE</scope>
    <source>
        <strain evidence="1">Duluth1</strain>
        <tissue evidence="1">Whole animal</tissue>
    </source>
</reference>
<sequence>MAAAHRNLRRCRNNRRLRVERVFLDRTNPLEIYRDVELYKRFRFTRDTLQFICEICFDVERHTNRSLPIPVALSVCITCGTLLAGTCSSPWLTALVCHRLQFVGSVHRSVLYWPQKCRTSSSSRLE</sequence>